<dbReference type="Pfam" id="PF08529">
    <property type="entry name" value="NusA_N"/>
    <property type="match status" value="1"/>
</dbReference>
<evidence type="ECO:0000256" key="6">
    <source>
        <dbReference type="ARBA" id="ARBA00023163"/>
    </source>
</evidence>
<dbReference type="InterPro" id="IPR010995">
    <property type="entry name" value="DNA_repair_Rad51/TF_NusA_a-hlx"/>
</dbReference>
<dbReference type="GO" id="GO:0003700">
    <property type="term" value="F:DNA-binding transcription factor activity"/>
    <property type="evidence" value="ECO:0007669"/>
    <property type="project" value="InterPro"/>
</dbReference>
<keyword evidence="4 7" id="KW-0694">RNA-binding</keyword>
<dbReference type="InterPro" id="IPR003583">
    <property type="entry name" value="Hlx-hairpin-Hlx_DNA-bd_motif"/>
</dbReference>
<keyword evidence="2" id="KW-0963">Cytoplasm</keyword>
<name>A0A1F5EXA0_9BACT</name>
<dbReference type="InterPro" id="IPR003029">
    <property type="entry name" value="S1_domain"/>
</dbReference>
<comment type="caution">
    <text evidence="9">The sequence shown here is derived from an EMBL/GenBank/DDBJ whole genome shotgun (WGS) entry which is preliminary data.</text>
</comment>
<dbReference type="SUPFAM" id="SSF50249">
    <property type="entry name" value="Nucleic acid-binding proteins"/>
    <property type="match status" value="1"/>
</dbReference>
<dbReference type="STRING" id="1817816.A2Y64_03660"/>
<dbReference type="Pfam" id="PF14520">
    <property type="entry name" value="HHH_5"/>
    <property type="match status" value="1"/>
</dbReference>
<dbReference type="SUPFAM" id="SSF69705">
    <property type="entry name" value="Transcription factor NusA, N-terminal domain"/>
    <property type="match status" value="1"/>
</dbReference>
<gene>
    <name evidence="9" type="ORF">A2Y64_03660</name>
</gene>
<dbReference type="PANTHER" id="PTHR22648">
    <property type="entry name" value="TRANSCRIPTION TERMINATION FACTOR NUSA"/>
    <property type="match status" value="1"/>
</dbReference>
<dbReference type="SMART" id="SM00316">
    <property type="entry name" value="S1"/>
    <property type="match status" value="1"/>
</dbReference>
<accession>A0A1F5EXA0</accession>
<dbReference type="CDD" id="cd04455">
    <property type="entry name" value="S1_NusA"/>
    <property type="match status" value="1"/>
</dbReference>
<organism evidence="9 10">
    <name type="scientific">Candidatus Coatesbacteria bacterium RBG_13_66_14</name>
    <dbReference type="NCBI Taxonomy" id="1817816"/>
    <lineage>
        <taxon>Bacteria</taxon>
        <taxon>Candidatus Coatesiibacteriota</taxon>
    </lineage>
</organism>
<dbReference type="Gene3D" id="3.30.1480.10">
    <property type="entry name" value="NusA, N-terminal domain"/>
    <property type="match status" value="1"/>
</dbReference>
<evidence type="ECO:0000256" key="5">
    <source>
        <dbReference type="ARBA" id="ARBA00023015"/>
    </source>
</evidence>
<dbReference type="InterPro" id="IPR015946">
    <property type="entry name" value="KH_dom-like_a/b"/>
</dbReference>
<keyword evidence="1" id="KW-0806">Transcription termination</keyword>
<dbReference type="Gene3D" id="3.30.300.20">
    <property type="match status" value="2"/>
</dbReference>
<dbReference type="PANTHER" id="PTHR22648:SF0">
    <property type="entry name" value="TRANSCRIPTION TERMINATION_ANTITERMINATION PROTEIN NUSA"/>
    <property type="match status" value="1"/>
</dbReference>
<dbReference type="SMART" id="SM00322">
    <property type="entry name" value="KH"/>
    <property type="match status" value="1"/>
</dbReference>
<evidence type="ECO:0000313" key="9">
    <source>
        <dbReference type="EMBL" id="OGD71995.1"/>
    </source>
</evidence>
<proteinExistence type="inferred from homology"/>
<dbReference type="EMBL" id="MFAF01000135">
    <property type="protein sequence ID" value="OGD71995.1"/>
    <property type="molecule type" value="Genomic_DNA"/>
</dbReference>
<dbReference type="SMART" id="SM00278">
    <property type="entry name" value="HhH1"/>
    <property type="match status" value="2"/>
</dbReference>
<keyword evidence="6" id="KW-0804">Transcription</keyword>
<dbReference type="SUPFAM" id="SSF54814">
    <property type="entry name" value="Prokaryotic type KH domain (KH-domain type II)"/>
    <property type="match status" value="2"/>
</dbReference>
<dbReference type="GO" id="GO:0000166">
    <property type="term" value="F:nucleotide binding"/>
    <property type="evidence" value="ECO:0007669"/>
    <property type="project" value="InterPro"/>
</dbReference>
<evidence type="ECO:0000256" key="4">
    <source>
        <dbReference type="ARBA" id="ARBA00022884"/>
    </source>
</evidence>
<dbReference type="GO" id="GO:0003677">
    <property type="term" value="F:DNA binding"/>
    <property type="evidence" value="ECO:0007669"/>
    <property type="project" value="InterPro"/>
</dbReference>
<dbReference type="SUPFAM" id="SSF47794">
    <property type="entry name" value="Rad51 N-terminal domain-like"/>
    <property type="match status" value="1"/>
</dbReference>
<dbReference type="GO" id="GO:0003723">
    <property type="term" value="F:RNA binding"/>
    <property type="evidence" value="ECO:0007669"/>
    <property type="project" value="UniProtKB-UniRule"/>
</dbReference>
<dbReference type="InterPro" id="IPR009019">
    <property type="entry name" value="KH_sf_prok-type"/>
</dbReference>
<dbReference type="InterPro" id="IPR058582">
    <property type="entry name" value="KH_NusA_2nd"/>
</dbReference>
<dbReference type="FunFam" id="3.30.300.20:FF:000002">
    <property type="entry name" value="Transcription termination/antitermination protein NusA"/>
    <property type="match status" value="1"/>
</dbReference>
<evidence type="ECO:0000313" key="10">
    <source>
        <dbReference type="Proteomes" id="UP000177187"/>
    </source>
</evidence>
<dbReference type="Gene3D" id="1.10.150.20">
    <property type="entry name" value="5' to 3' exonuclease, C-terminal subdomain"/>
    <property type="match status" value="1"/>
</dbReference>
<evidence type="ECO:0000259" key="8">
    <source>
        <dbReference type="PROSITE" id="PS50126"/>
    </source>
</evidence>
<dbReference type="InterPro" id="IPR010213">
    <property type="entry name" value="TF_NusA"/>
</dbReference>
<evidence type="ECO:0000256" key="7">
    <source>
        <dbReference type="PROSITE-ProRule" id="PRU00117"/>
    </source>
</evidence>
<evidence type="ECO:0000256" key="2">
    <source>
        <dbReference type="ARBA" id="ARBA00022490"/>
    </source>
</evidence>
<dbReference type="Gene3D" id="2.40.50.140">
    <property type="entry name" value="Nucleic acid-binding proteins"/>
    <property type="match status" value="1"/>
</dbReference>
<dbReference type="NCBIfam" id="TIGR01953">
    <property type="entry name" value="NusA"/>
    <property type="match status" value="1"/>
</dbReference>
<evidence type="ECO:0000256" key="3">
    <source>
        <dbReference type="ARBA" id="ARBA00022814"/>
    </source>
</evidence>
<dbReference type="InterPro" id="IPR036555">
    <property type="entry name" value="NusA_N_sf"/>
</dbReference>
<dbReference type="Pfam" id="PF26594">
    <property type="entry name" value="KH_NusA_2nd"/>
    <property type="match status" value="1"/>
</dbReference>
<dbReference type="AlphaFoldDB" id="A0A1F5EXA0"/>
<dbReference type="GO" id="GO:0031564">
    <property type="term" value="P:transcription antitermination"/>
    <property type="evidence" value="ECO:0007669"/>
    <property type="project" value="UniProtKB-KW"/>
</dbReference>
<dbReference type="GO" id="GO:0006353">
    <property type="term" value="P:DNA-templated transcription termination"/>
    <property type="evidence" value="ECO:0007669"/>
    <property type="project" value="UniProtKB-KW"/>
</dbReference>
<dbReference type="GO" id="GO:0005829">
    <property type="term" value="C:cytosol"/>
    <property type="evidence" value="ECO:0007669"/>
    <property type="project" value="TreeGrafter"/>
</dbReference>
<protein>
    <submittedName>
        <fullName evidence="9">Transcription termination factor NusA</fullName>
    </submittedName>
</protein>
<dbReference type="InterPro" id="IPR025249">
    <property type="entry name" value="TF_NusA_KH_1st"/>
</dbReference>
<dbReference type="PROSITE" id="PS50126">
    <property type="entry name" value="S1"/>
    <property type="match status" value="1"/>
</dbReference>
<dbReference type="GO" id="GO:0006281">
    <property type="term" value="P:DNA repair"/>
    <property type="evidence" value="ECO:0007669"/>
    <property type="project" value="InterPro"/>
</dbReference>
<dbReference type="PROSITE" id="PS50084">
    <property type="entry name" value="KH_TYPE_1"/>
    <property type="match status" value="1"/>
</dbReference>
<dbReference type="HAMAP" id="MF_00945_B">
    <property type="entry name" value="NusA_B"/>
    <property type="match status" value="1"/>
</dbReference>
<dbReference type="InterPro" id="IPR012340">
    <property type="entry name" value="NA-bd_OB-fold"/>
</dbReference>
<feature type="non-terminal residue" evidence="9">
    <location>
        <position position="1"/>
    </location>
</feature>
<sequence length="372" mass="41157">EGRVLVWLTKKVVRRVKDHITEISQKDARYLGGSEVVIGDELDIEVDTAEFGRSAAQTAKQVVMQRIREAERDTIFDEFKHREGTLINGIVQGDSAGGIVVDLGRTDGIMPYSERIPREQYRKGDRVKAFVLEVRKTNRSPQIILSRRHPGLVEQLFAQEIPEVSDGTVEIAAIARDAGFRTKVAVRSNDPNVDAVGTCVGLRGYRIQSIVRELDQERVDLVLWDRDMLRFAKHSFNPVEVLRAEYDETNERVLVVVPEEKLSVAIGKGGRNIKLASRLVGVRIDVRSPEQYEEEKTAFSAQEEQEEVVADLTCLPGVGESTAMSLFAAGFDGVEAVAAASAEGLSKAKGIGPKTAEKLIQAAKKLLEEEGY</sequence>
<evidence type="ECO:0000256" key="1">
    <source>
        <dbReference type="ARBA" id="ARBA00022472"/>
    </source>
</evidence>
<dbReference type="Proteomes" id="UP000177187">
    <property type="component" value="Unassembled WGS sequence"/>
</dbReference>
<reference evidence="9 10" key="1">
    <citation type="journal article" date="2016" name="Nat. Commun.">
        <title>Thousands of microbial genomes shed light on interconnected biogeochemical processes in an aquifer system.</title>
        <authorList>
            <person name="Anantharaman K."/>
            <person name="Brown C.T."/>
            <person name="Hug L.A."/>
            <person name="Sharon I."/>
            <person name="Castelle C.J."/>
            <person name="Probst A.J."/>
            <person name="Thomas B.C."/>
            <person name="Singh A."/>
            <person name="Wilkins M.J."/>
            <person name="Karaoz U."/>
            <person name="Brodie E.L."/>
            <person name="Williams K.H."/>
            <person name="Hubbard S.S."/>
            <person name="Banfield J.F."/>
        </authorList>
    </citation>
    <scope>NUCLEOTIDE SEQUENCE [LARGE SCALE GENOMIC DNA]</scope>
</reference>
<feature type="domain" description="S1 motif" evidence="8">
    <location>
        <begin position="84"/>
        <end position="148"/>
    </location>
</feature>
<dbReference type="InterPro" id="IPR030842">
    <property type="entry name" value="TF_NusA_bacterial"/>
</dbReference>
<keyword evidence="3" id="KW-0889">Transcription antitermination</keyword>
<dbReference type="CDD" id="cd02134">
    <property type="entry name" value="KH-II_NusA_rpt1"/>
    <property type="match status" value="1"/>
</dbReference>
<dbReference type="InterPro" id="IPR013735">
    <property type="entry name" value="TF_NusA_N"/>
</dbReference>
<dbReference type="Pfam" id="PF00575">
    <property type="entry name" value="S1"/>
    <property type="match status" value="1"/>
</dbReference>
<keyword evidence="5" id="KW-0805">Transcription regulation</keyword>
<dbReference type="Pfam" id="PF13184">
    <property type="entry name" value="KH_NusA_1st"/>
    <property type="match status" value="1"/>
</dbReference>
<dbReference type="InterPro" id="IPR004087">
    <property type="entry name" value="KH_dom"/>
</dbReference>